<dbReference type="Pfam" id="PF13561">
    <property type="entry name" value="adh_short_C2"/>
    <property type="match status" value="1"/>
</dbReference>
<sequence length="248" mass="27156">MKVCQSKNYLVTGGTSGIGLAVAKKLASVGARVIIISNNEEKLKNAIHVIKGDSNLYFKYNLEDTRNISSIFEFLHSKEIILDGMVHCAGIAPLCLIQDNTVELMESVFNVNVFSFLELVKYYQQEENSKANTKIVAVSSITAKGAGYRQTLYGSSKAALSSSVKLMAKELLNRNIHINTISPGVCDTELLNKLKYESENLEDKIMQSQSLGIISPEKVSEAILFLLSDAADYLTGTDLIFDGGAFLK</sequence>
<dbReference type="PANTHER" id="PTHR42879:SF2">
    <property type="entry name" value="3-OXOACYL-[ACYL-CARRIER-PROTEIN] REDUCTASE FABG"/>
    <property type="match status" value="1"/>
</dbReference>
<dbReference type="OrthoDB" id="9808814at2"/>
<dbReference type="Gene3D" id="3.40.50.720">
    <property type="entry name" value="NAD(P)-binding Rossmann-like Domain"/>
    <property type="match status" value="1"/>
</dbReference>
<evidence type="ECO:0000313" key="4">
    <source>
        <dbReference type="Proteomes" id="UP000254051"/>
    </source>
</evidence>
<dbReference type="InterPro" id="IPR036291">
    <property type="entry name" value="NAD(P)-bd_dom_sf"/>
</dbReference>
<gene>
    <name evidence="3" type="ORF">SAMN05216529_11339</name>
</gene>
<accession>A0A315ZTL3</accession>
<dbReference type="InterPro" id="IPR050259">
    <property type="entry name" value="SDR"/>
</dbReference>
<keyword evidence="4" id="KW-1185">Reference proteome</keyword>
<proteinExistence type="inferred from homology"/>
<keyword evidence="2" id="KW-0753">Steroid metabolism</keyword>
<reference evidence="4" key="1">
    <citation type="submission" date="2017-07" db="EMBL/GenBank/DDBJ databases">
        <authorList>
            <person name="Varghese N."/>
            <person name="Submissions S."/>
        </authorList>
    </citation>
    <scope>NUCLEOTIDE SEQUENCE [LARGE SCALE GENOMIC DNA]</scope>
    <source>
        <strain evidence="4">NLAE-zl-C134</strain>
    </source>
</reference>
<keyword evidence="2" id="KW-0443">Lipid metabolism</keyword>
<dbReference type="PANTHER" id="PTHR42879">
    <property type="entry name" value="3-OXOACYL-(ACYL-CARRIER-PROTEIN) REDUCTASE"/>
    <property type="match status" value="1"/>
</dbReference>
<organism evidence="3 4">
    <name type="scientific">Faecalicatena contorta</name>
    <dbReference type="NCBI Taxonomy" id="39482"/>
    <lineage>
        <taxon>Bacteria</taxon>
        <taxon>Bacillati</taxon>
        <taxon>Bacillota</taxon>
        <taxon>Clostridia</taxon>
        <taxon>Lachnospirales</taxon>
        <taxon>Lachnospiraceae</taxon>
        <taxon>Faecalicatena</taxon>
    </lineage>
</organism>
<protein>
    <submittedName>
        <fullName evidence="3">NAD(P)-dependent dehydrogenase, short-chain alcohol dehydrogenase family</fullName>
    </submittedName>
</protein>
<dbReference type="PRINTS" id="PR00081">
    <property type="entry name" value="GDHRDH"/>
</dbReference>
<dbReference type="AlphaFoldDB" id="A0A315ZTL3"/>
<dbReference type="Proteomes" id="UP000254051">
    <property type="component" value="Unassembled WGS sequence"/>
</dbReference>
<evidence type="ECO:0000256" key="2">
    <source>
        <dbReference type="ARBA" id="ARBA00023221"/>
    </source>
</evidence>
<dbReference type="GO" id="GO:0008202">
    <property type="term" value="P:steroid metabolic process"/>
    <property type="evidence" value="ECO:0007669"/>
    <property type="project" value="UniProtKB-KW"/>
</dbReference>
<comment type="similarity">
    <text evidence="1">Belongs to the short-chain dehydrogenases/reductases (SDR) family.</text>
</comment>
<dbReference type="SUPFAM" id="SSF51735">
    <property type="entry name" value="NAD(P)-binding Rossmann-fold domains"/>
    <property type="match status" value="1"/>
</dbReference>
<dbReference type="RefSeq" id="WP_109713374.1">
    <property type="nucleotide sequence ID" value="NZ_QGDS01000013.1"/>
</dbReference>
<dbReference type="EMBL" id="UHJJ01000013">
    <property type="protein sequence ID" value="SUQ15494.1"/>
    <property type="molecule type" value="Genomic_DNA"/>
</dbReference>
<dbReference type="InterPro" id="IPR002347">
    <property type="entry name" value="SDR_fam"/>
</dbReference>
<evidence type="ECO:0000313" key="3">
    <source>
        <dbReference type="EMBL" id="SUQ15494.1"/>
    </source>
</evidence>
<name>A0A315ZTL3_9FIRM</name>
<dbReference type="CDD" id="cd05233">
    <property type="entry name" value="SDR_c"/>
    <property type="match status" value="1"/>
</dbReference>
<evidence type="ECO:0000256" key="1">
    <source>
        <dbReference type="ARBA" id="ARBA00006484"/>
    </source>
</evidence>